<dbReference type="SUPFAM" id="SSF88659">
    <property type="entry name" value="Sigma3 and sigma4 domains of RNA polymerase sigma factors"/>
    <property type="match status" value="1"/>
</dbReference>
<dbReference type="RefSeq" id="WP_162667691.1">
    <property type="nucleotide sequence ID" value="NZ_LR593886.1"/>
</dbReference>
<name>A0A6P2D0A7_9BACT</name>
<sequence>MTTQLLLEVLERIGCELHLTPGELAEIQLRFPEAFTRRLPEFAAALAVESALPSLGERFYHDYRAKGLQPADARNESQTAVAKILAAYFGRWPRTRLGAWVNRIRDNALCDYGRKRGREQRCQGASAQVLSGIPDPRPHGSDLDLWDHLTDRLAPLERAILFMREQGATREEIARRVGLSLDRVRAVLDRVKTLLVG</sequence>
<gene>
    <name evidence="1" type="ORF">SOIL9_48240</name>
</gene>
<keyword evidence="2" id="KW-1185">Reference proteome</keyword>
<dbReference type="Gene3D" id="1.10.10.10">
    <property type="entry name" value="Winged helix-like DNA-binding domain superfamily/Winged helix DNA-binding domain"/>
    <property type="match status" value="1"/>
</dbReference>
<proteinExistence type="predicted"/>
<dbReference type="EMBL" id="LR593886">
    <property type="protein sequence ID" value="VTR92890.1"/>
    <property type="molecule type" value="Genomic_DNA"/>
</dbReference>
<organism evidence="1 2">
    <name type="scientific">Gemmata massiliana</name>
    <dbReference type="NCBI Taxonomy" id="1210884"/>
    <lineage>
        <taxon>Bacteria</taxon>
        <taxon>Pseudomonadati</taxon>
        <taxon>Planctomycetota</taxon>
        <taxon>Planctomycetia</taxon>
        <taxon>Gemmatales</taxon>
        <taxon>Gemmataceae</taxon>
        <taxon>Gemmata</taxon>
    </lineage>
</organism>
<reference evidence="1 2" key="1">
    <citation type="submission" date="2019-05" db="EMBL/GenBank/DDBJ databases">
        <authorList>
            <consortium name="Science for Life Laboratories"/>
        </authorList>
    </citation>
    <scope>NUCLEOTIDE SEQUENCE [LARGE SCALE GENOMIC DNA]</scope>
    <source>
        <strain evidence="1">Soil9</strain>
    </source>
</reference>
<dbReference type="KEGG" id="gms:SOIL9_48240"/>
<evidence type="ECO:0000313" key="2">
    <source>
        <dbReference type="Proteomes" id="UP000464178"/>
    </source>
</evidence>
<dbReference type="InterPro" id="IPR036388">
    <property type="entry name" value="WH-like_DNA-bd_sf"/>
</dbReference>
<dbReference type="AlphaFoldDB" id="A0A6P2D0A7"/>
<dbReference type="InterPro" id="IPR013324">
    <property type="entry name" value="RNA_pol_sigma_r3/r4-like"/>
</dbReference>
<protein>
    <submittedName>
        <fullName evidence="1">Rna polymerase sigma factor:: Sigma70_r4_2</fullName>
    </submittedName>
</protein>
<dbReference type="Proteomes" id="UP000464178">
    <property type="component" value="Chromosome"/>
</dbReference>
<evidence type="ECO:0000313" key="1">
    <source>
        <dbReference type="EMBL" id="VTR92890.1"/>
    </source>
</evidence>
<accession>A0A6P2D0A7</accession>